<dbReference type="InterPro" id="IPR012337">
    <property type="entry name" value="RNaseH-like_sf"/>
</dbReference>
<comment type="caution">
    <text evidence="3">The sequence shown here is derived from an EMBL/GenBank/DDBJ whole genome shotgun (WGS) entry which is preliminary data.</text>
</comment>
<accession>A0ABQ5A9L5</accession>
<evidence type="ECO:0000313" key="4">
    <source>
        <dbReference type="Proteomes" id="UP001151760"/>
    </source>
</evidence>
<feature type="compositionally biased region" description="Basic and acidic residues" evidence="1">
    <location>
        <begin position="748"/>
        <end position="761"/>
    </location>
</feature>
<dbReference type="Pfam" id="PF13976">
    <property type="entry name" value="gag_pre-integrs"/>
    <property type="match status" value="1"/>
</dbReference>
<dbReference type="PROSITE" id="PS50994">
    <property type="entry name" value="INTEGRASE"/>
    <property type="match status" value="1"/>
</dbReference>
<dbReference type="InterPro" id="IPR058594">
    <property type="entry name" value="PB1-like_dom_pln"/>
</dbReference>
<name>A0ABQ5A9L5_9ASTR</name>
<dbReference type="InterPro" id="IPR025724">
    <property type="entry name" value="GAG-pre-integrase_dom"/>
</dbReference>
<feature type="domain" description="Integrase catalytic" evidence="2">
    <location>
        <begin position="875"/>
        <end position="998"/>
    </location>
</feature>
<dbReference type="InterPro" id="IPR036397">
    <property type="entry name" value="RNaseH_sf"/>
</dbReference>
<feature type="compositionally biased region" description="Polar residues" evidence="1">
    <location>
        <begin position="183"/>
        <end position="194"/>
    </location>
</feature>
<dbReference type="PANTHER" id="PTHR42648:SF28">
    <property type="entry name" value="TRANSPOSON-ENCODED PROTEIN WITH RIBONUCLEASE H-LIKE AND RETROVIRUS ZINC FINGER-LIKE DOMAINS"/>
    <property type="match status" value="1"/>
</dbReference>
<reference evidence="3" key="2">
    <citation type="submission" date="2022-01" db="EMBL/GenBank/DDBJ databases">
        <authorList>
            <person name="Yamashiro T."/>
            <person name="Shiraishi A."/>
            <person name="Satake H."/>
            <person name="Nakayama K."/>
        </authorList>
    </citation>
    <scope>NUCLEOTIDE SEQUENCE</scope>
</reference>
<evidence type="ECO:0000256" key="1">
    <source>
        <dbReference type="SAM" id="MobiDB-lite"/>
    </source>
</evidence>
<organism evidence="3 4">
    <name type="scientific">Tanacetum coccineum</name>
    <dbReference type="NCBI Taxonomy" id="301880"/>
    <lineage>
        <taxon>Eukaryota</taxon>
        <taxon>Viridiplantae</taxon>
        <taxon>Streptophyta</taxon>
        <taxon>Embryophyta</taxon>
        <taxon>Tracheophyta</taxon>
        <taxon>Spermatophyta</taxon>
        <taxon>Magnoliopsida</taxon>
        <taxon>eudicotyledons</taxon>
        <taxon>Gunneridae</taxon>
        <taxon>Pentapetalae</taxon>
        <taxon>asterids</taxon>
        <taxon>campanulids</taxon>
        <taxon>Asterales</taxon>
        <taxon>Asteraceae</taxon>
        <taxon>Asteroideae</taxon>
        <taxon>Anthemideae</taxon>
        <taxon>Anthemidinae</taxon>
        <taxon>Tanacetum</taxon>
    </lineage>
</organism>
<dbReference type="Pfam" id="PF26130">
    <property type="entry name" value="PB1-like"/>
    <property type="match status" value="1"/>
</dbReference>
<feature type="compositionally biased region" description="Basic and acidic residues" evidence="1">
    <location>
        <begin position="114"/>
        <end position="125"/>
    </location>
</feature>
<evidence type="ECO:0000313" key="3">
    <source>
        <dbReference type="EMBL" id="GJS98311.1"/>
    </source>
</evidence>
<evidence type="ECO:0000259" key="2">
    <source>
        <dbReference type="PROSITE" id="PS50994"/>
    </source>
</evidence>
<keyword evidence="4" id="KW-1185">Reference proteome</keyword>
<dbReference type="EMBL" id="BQNB010012033">
    <property type="protein sequence ID" value="GJS98311.1"/>
    <property type="molecule type" value="Genomic_DNA"/>
</dbReference>
<feature type="region of interest" description="Disordered" evidence="1">
    <location>
        <begin position="92"/>
        <end position="127"/>
    </location>
</feature>
<dbReference type="InterPro" id="IPR001584">
    <property type="entry name" value="Integrase_cat-core"/>
</dbReference>
<reference evidence="3" key="1">
    <citation type="journal article" date="2022" name="Int. J. Mol. Sci.">
        <title>Draft Genome of Tanacetum Coccineum: Genomic Comparison of Closely Related Tanacetum-Family Plants.</title>
        <authorList>
            <person name="Yamashiro T."/>
            <person name="Shiraishi A."/>
            <person name="Nakayama K."/>
            <person name="Satake H."/>
        </authorList>
    </citation>
    <scope>NUCLEOTIDE SEQUENCE</scope>
</reference>
<dbReference type="SUPFAM" id="SSF53098">
    <property type="entry name" value="Ribonuclease H-like"/>
    <property type="match status" value="1"/>
</dbReference>
<dbReference type="InterPro" id="IPR039537">
    <property type="entry name" value="Retrotran_Ty1/copia-like"/>
</dbReference>
<feature type="region of interest" description="Disordered" evidence="1">
    <location>
        <begin position="744"/>
        <end position="775"/>
    </location>
</feature>
<protein>
    <submittedName>
        <fullName evidence="3">Retrovirus-related pol polyprotein from transposon TNT 1-94</fullName>
    </submittedName>
</protein>
<dbReference type="Gene3D" id="3.30.420.10">
    <property type="entry name" value="Ribonuclease H-like superfamily/Ribonuclease H"/>
    <property type="match status" value="1"/>
</dbReference>
<feature type="region of interest" description="Disordered" evidence="1">
    <location>
        <begin position="161"/>
        <end position="202"/>
    </location>
</feature>
<dbReference type="PANTHER" id="PTHR42648">
    <property type="entry name" value="TRANSPOSASE, PUTATIVE-RELATED"/>
    <property type="match status" value="1"/>
</dbReference>
<feature type="compositionally biased region" description="Basic and acidic residues" evidence="1">
    <location>
        <begin position="161"/>
        <end position="180"/>
    </location>
</feature>
<gene>
    <name evidence="3" type="ORF">Tco_0819481</name>
</gene>
<dbReference type="Proteomes" id="UP001151760">
    <property type="component" value="Unassembled WGS sequence"/>
</dbReference>
<sequence>MVVLESCPKHNMVAYLEKTDGNAEFHEIIDFLARSSIHNALTEDSGGNHKDQAKEIKHLKAQIKKLKQKAKPVITHHRAWMKSVSMKQRLAGKKSLKTQWMQKESVSKKGRKSAKAEPSVHKDPAFDELDDDEIDHIETEDVQDAGRIRYVLVTGQTRNVGTDRQEVSTDKDKVSTDRANEGTVDQTEGRSATPTPTPTIFGDDETIAQVLLNMSQAKTVSREIGGKGDLALRLQKEERGAVNYGRKKPKFLHDTLRQEGFWQNKEMLPSETDPPSFKISAQESDDALLNMLETRNIRPENKLLKKYKLFMRKVKRLNNVSSQRMGGRLSCDYQRPMGNFRHSTMSLQGTYIYLIGQDLFHLYDLVMKRYSEVTLEGFELILWGDLKIMMESSTEENDQKLKDGTVIHMLVERRYPLSKDLLQRMLALGLEVERESTAALDLIRFIKQQIDEKVFNSPCFMVKSWLVQDQTVSGKDYSNLLIADSLLKTIWFINAPCYGNEALTSPKANGVWLKRSVQFGTHTTPLKIAAKIGKRHDVDGYHSLFSMRIHHGGYFTDLPRRKYVNGKENIVDASGIEEFSVYEVDSIMKQLGYNETVEPIYYHFLIPRKDLDVGLEALGFWKMQIEDYLYQKKLHEPLAEAKPTGMKAEDWALLDRQALGAVRLSLAKNVATTLSIRRLYPTCLRLCLICSIVTRLRFTPGSWSDTVTAVSSSTKSTKLKFDNICDLLIGEDIRRKTSGEYSNSLLSAEDKGKGRKQDRGQKQNKGHFQNQCSKPVTSKDKKVNMAAGDYDDALVCCVENMIDDRIMDSGASFYATYCKEELERFKLRSGLKKRLISVGQLDEEGYHVGFEDQQWKVTKGSLVVAHGNKRGSLYMVEVPSDGINAAINSRGNTALWHQRLGHMSEKGMKILASNARKVWVYFLKNKSEVFNTFKKWKATVENETNLRVKCLKSDNGGEYSSQDFIEYCVENGIRMLKTIPETPQQNGVAAKMNRTLNESANVPTFLLVFRIPEVERKGKDSY</sequence>
<proteinExistence type="predicted"/>